<organism evidence="1 2">
    <name type="scientific">Peronosclerospora sorghi</name>
    <dbReference type="NCBI Taxonomy" id="230839"/>
    <lineage>
        <taxon>Eukaryota</taxon>
        <taxon>Sar</taxon>
        <taxon>Stramenopiles</taxon>
        <taxon>Oomycota</taxon>
        <taxon>Peronosporomycetes</taxon>
        <taxon>Peronosporales</taxon>
        <taxon>Peronosporaceae</taxon>
        <taxon>Peronosclerospora</taxon>
    </lineage>
</organism>
<name>A0ACC0WL20_9STRA</name>
<gene>
    <name evidence="1" type="ORF">PsorP6_017544</name>
</gene>
<accession>A0ACC0WL20</accession>
<reference evidence="1 2" key="1">
    <citation type="journal article" date="2022" name="bioRxiv">
        <title>The genome of the oomycete Peronosclerospora sorghi, a cosmopolitan pathogen of maize and sorghum, is inflated with dispersed pseudogenes.</title>
        <authorList>
            <person name="Fletcher K."/>
            <person name="Martin F."/>
            <person name="Isakeit T."/>
            <person name="Cavanaugh K."/>
            <person name="Magill C."/>
            <person name="Michelmore R."/>
        </authorList>
    </citation>
    <scope>NUCLEOTIDE SEQUENCE [LARGE SCALE GENOMIC DNA]</scope>
    <source>
        <strain evidence="1">P6</strain>
    </source>
</reference>
<proteinExistence type="predicted"/>
<keyword evidence="2" id="KW-1185">Reference proteome</keyword>
<protein>
    <submittedName>
        <fullName evidence="1">Uncharacterized protein</fullName>
    </submittedName>
</protein>
<evidence type="ECO:0000313" key="2">
    <source>
        <dbReference type="Proteomes" id="UP001163321"/>
    </source>
</evidence>
<sequence>MGNAENTMRFYVRIKDISIDDAPVKRALWGTFRGLRRFRIPKKLFRSQRLLKKQIHVLFDSFLRQTAELVAHVPYGTRRRQAILSLQAFVGVLRHCSEKIFAVPEHEISRHCKSFVLTLTQISVDDRQRICLNAKHEC</sequence>
<evidence type="ECO:0000313" key="1">
    <source>
        <dbReference type="EMBL" id="KAI9919568.1"/>
    </source>
</evidence>
<comment type="caution">
    <text evidence="1">The sequence shown here is derived from an EMBL/GenBank/DDBJ whole genome shotgun (WGS) entry which is preliminary data.</text>
</comment>
<dbReference type="Proteomes" id="UP001163321">
    <property type="component" value="Chromosome 11"/>
</dbReference>
<dbReference type="EMBL" id="CM047590">
    <property type="protein sequence ID" value="KAI9919568.1"/>
    <property type="molecule type" value="Genomic_DNA"/>
</dbReference>